<dbReference type="InterPro" id="IPR016454">
    <property type="entry name" value="Cysteine_dSase"/>
</dbReference>
<comment type="catalytic activity">
    <reaction evidence="11 12">
        <text>(sulfur carrier)-H + L-cysteine = (sulfur carrier)-SH + L-alanine</text>
        <dbReference type="Rhea" id="RHEA:43892"/>
        <dbReference type="Rhea" id="RHEA-COMP:14737"/>
        <dbReference type="Rhea" id="RHEA-COMP:14739"/>
        <dbReference type="ChEBI" id="CHEBI:29917"/>
        <dbReference type="ChEBI" id="CHEBI:35235"/>
        <dbReference type="ChEBI" id="CHEBI:57972"/>
        <dbReference type="ChEBI" id="CHEBI:64428"/>
        <dbReference type="EC" id="2.8.1.7"/>
    </reaction>
</comment>
<dbReference type="InterPro" id="IPR000192">
    <property type="entry name" value="Aminotrans_V_dom"/>
</dbReference>
<feature type="binding site" description="via persulfide group" evidence="12">
    <location>
        <position position="331"/>
    </location>
    <ligand>
        <name>[2Fe-2S] cluster</name>
        <dbReference type="ChEBI" id="CHEBI:190135"/>
        <note>ligand shared with IscU</note>
    </ligand>
</feature>
<dbReference type="AlphaFoldDB" id="A0A831WXT6"/>
<dbReference type="InterPro" id="IPR015421">
    <property type="entry name" value="PyrdxlP-dep_Trfase_major"/>
</dbReference>
<comment type="subcellular location">
    <subcellularLocation>
        <location evidence="12">Cytoplasm</location>
    </subcellularLocation>
</comment>
<keyword evidence="10 12" id="KW-0411">Iron-sulfur</keyword>
<proteinExistence type="inferred from homology"/>
<dbReference type="UniPathway" id="UPA00266"/>
<feature type="domain" description="Aminotransferase class V" evidence="14">
    <location>
        <begin position="8"/>
        <end position="371"/>
    </location>
</feature>
<feature type="binding site" evidence="12">
    <location>
        <position position="185"/>
    </location>
    <ligand>
        <name>pyridoxal 5'-phosphate</name>
        <dbReference type="ChEBI" id="CHEBI:597326"/>
    </ligand>
</feature>
<dbReference type="InterPro" id="IPR015424">
    <property type="entry name" value="PyrdxlP-dep_Trfase"/>
</dbReference>
<gene>
    <name evidence="15" type="primary">nifS</name>
    <name evidence="12" type="synonym">iscS</name>
    <name evidence="15" type="ORF">ENP34_02445</name>
</gene>
<evidence type="ECO:0000256" key="10">
    <source>
        <dbReference type="ARBA" id="ARBA00023014"/>
    </source>
</evidence>
<evidence type="ECO:0000256" key="11">
    <source>
        <dbReference type="ARBA" id="ARBA00050776"/>
    </source>
</evidence>
<feature type="binding site" evidence="12">
    <location>
        <position position="243"/>
    </location>
    <ligand>
        <name>pyridoxal 5'-phosphate</name>
        <dbReference type="ChEBI" id="CHEBI:597326"/>
    </ligand>
</feature>
<dbReference type="GO" id="GO:0006520">
    <property type="term" value="P:amino acid metabolic process"/>
    <property type="evidence" value="ECO:0007669"/>
    <property type="project" value="InterPro"/>
</dbReference>
<sequence length="392" mass="43175">MPLNRTEIYLDHAATTPVDPRVLEAMLPYFSQKYGNPSSIYAAGREARAALDQARARIARLLNCQAREIVFTSGGTESDNLALKGVAWWHRLHGRGNHIITTAFEHHAVLHSAHYLEKFGFEVTYVRPGSDGIVRVEEIEAAIRPDTILISVMYANNEIGTIQPIVEIGRLARERGITFHTDAVQAAGALPIDVTELNVDLLSLSAHKFYAPKGVGLLYVRRETPILWQQQGGAQESNRRAGTENVAGIVGMATALELAYAELEERNAHVQRLRDRLIDGLLSRIPGTRLNGDRERRLPNNVNVSFEGIDGETVLLNLDMHGIAASSGSACTTGSTEPSHVLLSIGLHPDLVRGSIRLTLGKDNTQDEIDRTLDVLEESIIRLRRLATARAR</sequence>
<dbReference type="NCBIfam" id="NF002806">
    <property type="entry name" value="PRK02948.1"/>
    <property type="match status" value="1"/>
</dbReference>
<comment type="cofactor">
    <cofactor evidence="1 12 13">
        <name>pyridoxal 5'-phosphate</name>
        <dbReference type="ChEBI" id="CHEBI:597326"/>
    </cofactor>
</comment>
<evidence type="ECO:0000256" key="2">
    <source>
        <dbReference type="ARBA" id="ARBA00003120"/>
    </source>
</evidence>
<evidence type="ECO:0000256" key="4">
    <source>
        <dbReference type="ARBA" id="ARBA00022490"/>
    </source>
</evidence>
<dbReference type="PANTHER" id="PTHR11601">
    <property type="entry name" value="CYSTEINE DESULFURYLASE FAMILY MEMBER"/>
    <property type="match status" value="1"/>
</dbReference>
<reference evidence="15" key="1">
    <citation type="journal article" date="2020" name="mSystems">
        <title>Genome- and Community-Level Interaction Insights into Carbon Utilization and Element Cycling Functions of Hydrothermarchaeota in Hydrothermal Sediment.</title>
        <authorList>
            <person name="Zhou Z."/>
            <person name="Liu Y."/>
            <person name="Xu W."/>
            <person name="Pan J."/>
            <person name="Luo Z.H."/>
            <person name="Li M."/>
        </authorList>
    </citation>
    <scope>NUCLEOTIDE SEQUENCE [LARGE SCALE GENOMIC DNA]</scope>
    <source>
        <strain evidence="15">SpSt-210</strain>
    </source>
</reference>
<comment type="function">
    <text evidence="2">Catalyzes the removal of elemental sulfur atoms from cysteine to produce alanine. Seems to participate in the biosynthesis of the nitrogenase metalloclusters by providing the inorganic sulfur required for the Fe-S core formation.</text>
</comment>
<keyword evidence="8 12" id="KW-0663">Pyridoxal phosphate</keyword>
<keyword evidence="6 12" id="KW-0001">2Fe-2S</keyword>
<dbReference type="GO" id="GO:0044571">
    <property type="term" value="P:[2Fe-2S] cluster assembly"/>
    <property type="evidence" value="ECO:0007669"/>
    <property type="project" value="UniProtKB-UniRule"/>
</dbReference>
<dbReference type="Pfam" id="PF00266">
    <property type="entry name" value="Aminotran_5"/>
    <property type="match status" value="1"/>
</dbReference>
<feature type="modified residue" description="N6-(pyridoxal phosphate)lysine" evidence="12">
    <location>
        <position position="208"/>
    </location>
</feature>
<dbReference type="GO" id="GO:0046872">
    <property type="term" value="F:metal ion binding"/>
    <property type="evidence" value="ECO:0007669"/>
    <property type="project" value="UniProtKB-KW"/>
</dbReference>
<dbReference type="PROSITE" id="PS00595">
    <property type="entry name" value="AA_TRANSFER_CLASS_5"/>
    <property type="match status" value="1"/>
</dbReference>
<comment type="function">
    <text evidence="12">Master enzyme that delivers sulfur to a number of partners involved in Fe-S cluster assembly, tRNA modification or cofactor biosynthesis. Catalyzes the removal of elemental sulfur atoms from cysteine to produce alanine. Functions as a sulfur delivery protein for Fe-S cluster synthesis onto IscU, an Fe-S scaffold assembly protein, as well as other S acceptor proteins.</text>
</comment>
<evidence type="ECO:0000256" key="3">
    <source>
        <dbReference type="ARBA" id="ARBA00006490"/>
    </source>
</evidence>
<dbReference type="EMBL" id="DSIY01000053">
    <property type="protein sequence ID" value="HEG90293.1"/>
    <property type="molecule type" value="Genomic_DNA"/>
</dbReference>
<dbReference type="InterPro" id="IPR020578">
    <property type="entry name" value="Aminotrans_V_PyrdxlP_BS"/>
</dbReference>
<dbReference type="GO" id="GO:0031071">
    <property type="term" value="F:cysteine desulfurase activity"/>
    <property type="evidence" value="ECO:0007669"/>
    <property type="project" value="UniProtKB-UniRule"/>
</dbReference>
<keyword evidence="4 12" id="KW-0963">Cytoplasm</keyword>
<comment type="subunit">
    <text evidence="12">Homodimer. Forms a heterotetramer with IscU, interacts with other sulfur acceptors.</text>
</comment>
<dbReference type="Gene3D" id="3.40.640.10">
    <property type="entry name" value="Type I PLP-dependent aspartate aminotransferase-like (Major domain)"/>
    <property type="match status" value="1"/>
</dbReference>
<comment type="similarity">
    <text evidence="3 12">Belongs to the class-V pyridoxal-phosphate-dependent aminotransferase family. NifS/IscS subfamily.</text>
</comment>
<dbReference type="Gene3D" id="3.90.1150.10">
    <property type="entry name" value="Aspartate Aminotransferase, domain 1"/>
    <property type="match status" value="1"/>
</dbReference>
<comment type="pathway">
    <text evidence="12">Cofactor biosynthesis; iron-sulfur cluster biosynthesis.</text>
</comment>
<keyword evidence="7 12" id="KW-0479">Metal-binding</keyword>
<dbReference type="PANTHER" id="PTHR11601:SF34">
    <property type="entry name" value="CYSTEINE DESULFURASE"/>
    <property type="match status" value="1"/>
</dbReference>
<organism evidence="15">
    <name type="scientific">Thermorudis peleae</name>
    <dbReference type="NCBI Taxonomy" id="1382356"/>
    <lineage>
        <taxon>Bacteria</taxon>
        <taxon>Pseudomonadati</taxon>
        <taxon>Thermomicrobiota</taxon>
        <taxon>Thermomicrobia</taxon>
        <taxon>Thermomicrobia incertae sedis</taxon>
        <taxon>Thermorudis</taxon>
    </lineage>
</organism>
<evidence type="ECO:0000256" key="8">
    <source>
        <dbReference type="ARBA" id="ARBA00022898"/>
    </source>
</evidence>
<dbReference type="SUPFAM" id="SSF53383">
    <property type="entry name" value="PLP-dependent transferases"/>
    <property type="match status" value="1"/>
</dbReference>
<dbReference type="GO" id="GO:1990221">
    <property type="term" value="C:L-cysteine desulfurase complex"/>
    <property type="evidence" value="ECO:0007669"/>
    <property type="project" value="UniProtKB-ARBA"/>
</dbReference>
<dbReference type="NCBIfam" id="TIGR03402">
    <property type="entry name" value="FeS_nifS"/>
    <property type="match status" value="1"/>
</dbReference>
<evidence type="ECO:0000256" key="5">
    <source>
        <dbReference type="ARBA" id="ARBA00022679"/>
    </source>
</evidence>
<dbReference type="GO" id="GO:0030170">
    <property type="term" value="F:pyridoxal phosphate binding"/>
    <property type="evidence" value="ECO:0007669"/>
    <property type="project" value="UniProtKB-UniRule"/>
</dbReference>
<dbReference type="FunFam" id="3.40.640.10:FF:000084">
    <property type="entry name" value="IscS-like cysteine desulfurase"/>
    <property type="match status" value="1"/>
</dbReference>
<evidence type="ECO:0000313" key="15">
    <source>
        <dbReference type="EMBL" id="HEG90293.1"/>
    </source>
</evidence>
<dbReference type="PIRSF" id="PIRSF005572">
    <property type="entry name" value="NifS"/>
    <property type="match status" value="1"/>
</dbReference>
<keyword evidence="9 12" id="KW-0408">Iron</keyword>
<accession>A0A831WXT6</accession>
<dbReference type="InterPro" id="IPR015422">
    <property type="entry name" value="PyrdxlP-dep_Trfase_small"/>
</dbReference>
<evidence type="ECO:0000259" key="14">
    <source>
        <dbReference type="Pfam" id="PF00266"/>
    </source>
</evidence>
<feature type="binding site" evidence="12">
    <location>
        <position position="157"/>
    </location>
    <ligand>
        <name>pyridoxal 5'-phosphate</name>
        <dbReference type="ChEBI" id="CHEBI:597326"/>
    </ligand>
</feature>
<dbReference type="EC" id="2.8.1.7" evidence="12"/>
<dbReference type="HAMAP" id="MF_00331">
    <property type="entry name" value="Cys_desulf_IscS"/>
    <property type="match status" value="1"/>
</dbReference>
<dbReference type="InterPro" id="IPR010240">
    <property type="entry name" value="Cys_deSase_IscS"/>
</dbReference>
<feature type="binding site" evidence="12">
    <location>
        <begin position="205"/>
        <end position="207"/>
    </location>
    <ligand>
        <name>pyridoxal 5'-phosphate</name>
        <dbReference type="ChEBI" id="CHEBI:597326"/>
    </ligand>
</feature>
<keyword evidence="5 12" id="KW-0808">Transferase</keyword>
<evidence type="ECO:0000256" key="9">
    <source>
        <dbReference type="ARBA" id="ARBA00023004"/>
    </source>
</evidence>
<feature type="active site" description="Cysteine persulfide intermediate" evidence="12">
    <location>
        <position position="331"/>
    </location>
</feature>
<evidence type="ECO:0000256" key="7">
    <source>
        <dbReference type="ARBA" id="ARBA00022723"/>
    </source>
</evidence>
<dbReference type="GO" id="GO:0051537">
    <property type="term" value="F:2 iron, 2 sulfur cluster binding"/>
    <property type="evidence" value="ECO:0007669"/>
    <property type="project" value="UniProtKB-UniRule"/>
</dbReference>
<evidence type="ECO:0000256" key="6">
    <source>
        <dbReference type="ARBA" id="ARBA00022714"/>
    </source>
</evidence>
<comment type="caution">
    <text evidence="15">The sequence shown here is derived from an EMBL/GenBank/DDBJ whole genome shotgun (WGS) entry which is preliminary data.</text>
</comment>
<feature type="binding site" evidence="12">
    <location>
        <begin position="75"/>
        <end position="76"/>
    </location>
    <ligand>
        <name>pyridoxal 5'-phosphate</name>
        <dbReference type="ChEBI" id="CHEBI:597326"/>
    </ligand>
</feature>
<dbReference type="Gene3D" id="1.10.260.50">
    <property type="match status" value="1"/>
</dbReference>
<dbReference type="InterPro" id="IPR017772">
    <property type="entry name" value="Cys_deSase_NifS_bac/arc"/>
</dbReference>
<evidence type="ECO:0000256" key="12">
    <source>
        <dbReference type="HAMAP-Rule" id="MF_00331"/>
    </source>
</evidence>
<name>A0A831WXT6_9BACT</name>
<protein>
    <recommendedName>
        <fullName evidence="12">Cysteine desulfurase IscS</fullName>
        <ecNumber evidence="12">2.8.1.7</ecNumber>
    </recommendedName>
</protein>
<evidence type="ECO:0000256" key="13">
    <source>
        <dbReference type="RuleBase" id="RU004504"/>
    </source>
</evidence>
<evidence type="ECO:0000256" key="1">
    <source>
        <dbReference type="ARBA" id="ARBA00001933"/>
    </source>
</evidence>